<dbReference type="EMBL" id="JAKLMC020000001">
    <property type="protein sequence ID" value="KAK5958638.1"/>
    <property type="molecule type" value="Genomic_DNA"/>
</dbReference>
<accession>A0AAN8EMP4</accession>
<evidence type="ECO:0000313" key="2">
    <source>
        <dbReference type="EMBL" id="KAK5958638.1"/>
    </source>
</evidence>
<keyword evidence="3" id="KW-1185">Reference proteome</keyword>
<feature type="region of interest" description="Disordered" evidence="1">
    <location>
        <begin position="42"/>
        <end position="182"/>
    </location>
</feature>
<feature type="compositionally biased region" description="Low complexity" evidence="1">
    <location>
        <begin position="268"/>
        <end position="277"/>
    </location>
</feature>
<dbReference type="AlphaFoldDB" id="A0AAN8EMP4"/>
<feature type="compositionally biased region" description="Basic and acidic residues" evidence="1">
    <location>
        <begin position="243"/>
        <end position="265"/>
    </location>
</feature>
<evidence type="ECO:0000313" key="3">
    <source>
        <dbReference type="Proteomes" id="UP001316803"/>
    </source>
</evidence>
<comment type="caution">
    <text evidence="2">The sequence shown here is derived from an EMBL/GenBank/DDBJ whole genome shotgun (WGS) entry which is preliminary data.</text>
</comment>
<gene>
    <name evidence="2" type="ORF">OHC33_000481</name>
</gene>
<feature type="compositionally biased region" description="Basic and acidic residues" evidence="1">
    <location>
        <begin position="316"/>
        <end position="337"/>
    </location>
</feature>
<feature type="compositionally biased region" description="Low complexity" evidence="1">
    <location>
        <begin position="48"/>
        <end position="58"/>
    </location>
</feature>
<reference evidence="2 3" key="1">
    <citation type="submission" date="2022-12" db="EMBL/GenBank/DDBJ databases">
        <title>Genomic features and morphological characterization of a novel Knufia sp. strain isolated from spacecraft assembly facility.</title>
        <authorList>
            <person name="Teixeira M."/>
            <person name="Chander A.M."/>
            <person name="Stajich J.E."/>
            <person name="Venkateswaran K."/>
        </authorList>
    </citation>
    <scope>NUCLEOTIDE SEQUENCE [LARGE SCALE GENOMIC DNA]</scope>
    <source>
        <strain evidence="2 3">FJI-L2-BK-P2</strain>
    </source>
</reference>
<feature type="compositionally biased region" description="Acidic residues" evidence="1">
    <location>
        <begin position="81"/>
        <end position="103"/>
    </location>
</feature>
<feature type="compositionally biased region" description="Polar residues" evidence="1">
    <location>
        <begin position="345"/>
        <end position="357"/>
    </location>
</feature>
<feature type="compositionally biased region" description="Polar residues" evidence="1">
    <location>
        <begin position="110"/>
        <end position="121"/>
    </location>
</feature>
<organism evidence="2 3">
    <name type="scientific">Knufia fluminis</name>
    <dbReference type="NCBI Taxonomy" id="191047"/>
    <lineage>
        <taxon>Eukaryota</taxon>
        <taxon>Fungi</taxon>
        <taxon>Dikarya</taxon>
        <taxon>Ascomycota</taxon>
        <taxon>Pezizomycotina</taxon>
        <taxon>Eurotiomycetes</taxon>
        <taxon>Chaetothyriomycetidae</taxon>
        <taxon>Chaetothyriales</taxon>
        <taxon>Trichomeriaceae</taxon>
        <taxon>Knufia</taxon>
    </lineage>
</organism>
<proteinExistence type="predicted"/>
<sequence>MTNLWEIVDGALAADAVVDQVEEGDDIGARVAVIDYAYHHSNKKMSKQTSSQRQFSSIRQRKRTKRSVSFSFPDSQRAPDEDILPVDSEVEEEIDDEEADSERESDGSDNGSQQTDNSGSLNVDDFTQDARVLQGVDPNLGSDPSDDLPTAYPPVEGDDDDDADVLFANPVGSSSQRTVPPPQAAHDVLWRTAYNNAVALDFTPEDASQAADAELEKHRELQMAENPNLNSSRGRSKQLAMRKKSDALRKEEAQALRVADQHGDTDDTVGPTTPGLGAAQAGNADPLPSPTVYAPEEPEVEGKGKERVDISPYEEEQQRARGRSPDRNLKRYRDGSPIKRGGRSGRSQSNMRGRSTIRQGGARVRRRERSRVGRRRSASPSP</sequence>
<feature type="compositionally biased region" description="Basic and acidic residues" evidence="1">
    <location>
        <begin position="300"/>
        <end position="309"/>
    </location>
</feature>
<protein>
    <submittedName>
        <fullName evidence="2">Uncharacterized protein</fullName>
    </submittedName>
</protein>
<evidence type="ECO:0000256" key="1">
    <source>
        <dbReference type="SAM" id="MobiDB-lite"/>
    </source>
</evidence>
<name>A0AAN8EMP4_9EURO</name>
<feature type="region of interest" description="Disordered" evidence="1">
    <location>
        <begin position="205"/>
        <end position="382"/>
    </location>
</feature>
<dbReference type="Proteomes" id="UP001316803">
    <property type="component" value="Unassembled WGS sequence"/>
</dbReference>
<feature type="compositionally biased region" description="Basic residues" evidence="1">
    <location>
        <begin position="363"/>
        <end position="382"/>
    </location>
</feature>